<evidence type="ECO:0000313" key="9">
    <source>
        <dbReference type="Proteomes" id="UP001054821"/>
    </source>
</evidence>
<dbReference type="PROSITE" id="PS51999">
    <property type="entry name" value="ZF_GRF"/>
    <property type="match status" value="1"/>
</dbReference>
<evidence type="ECO:0000256" key="5">
    <source>
        <dbReference type="SAM" id="MobiDB-lite"/>
    </source>
</evidence>
<feature type="region of interest" description="Disordered" evidence="5">
    <location>
        <begin position="1"/>
        <end position="29"/>
    </location>
</feature>
<feature type="transmembrane region" description="Helical" evidence="6">
    <location>
        <begin position="114"/>
        <end position="131"/>
    </location>
</feature>
<evidence type="ECO:0000256" key="3">
    <source>
        <dbReference type="ARBA" id="ARBA00022833"/>
    </source>
</evidence>
<sequence length="145" mass="16526">MSRRSLRAGEGESGTSRFPGQDATSRSRREMEDASSVCSRLCYCGNVVKTHTSWTVSHPGRRFQVCARRNGCTFWEWADPEMCDRSKHIIPGLLRKINRLEEEQNAGKGKMKNPWFWVSVFLVGMVIYLLFSKCNRTPGHLQLAG</sequence>
<name>A0AAD4UUI8_PRUDU</name>
<keyword evidence="6" id="KW-0472">Membrane</keyword>
<keyword evidence="9" id="KW-1185">Reference proteome</keyword>
<evidence type="ECO:0000256" key="6">
    <source>
        <dbReference type="SAM" id="Phobius"/>
    </source>
</evidence>
<dbReference type="AlphaFoldDB" id="A0AAD4UUI8"/>
<dbReference type="GO" id="GO:0008270">
    <property type="term" value="F:zinc ion binding"/>
    <property type="evidence" value="ECO:0007669"/>
    <property type="project" value="UniProtKB-KW"/>
</dbReference>
<gene>
    <name evidence="8" type="ORF">L3X38_042107</name>
</gene>
<keyword evidence="6" id="KW-0812">Transmembrane</keyword>
<proteinExistence type="predicted"/>
<feature type="compositionally biased region" description="Polar residues" evidence="5">
    <location>
        <begin position="13"/>
        <end position="24"/>
    </location>
</feature>
<accession>A0AAD4UUI8</accession>
<reference evidence="8 9" key="1">
    <citation type="journal article" date="2022" name="G3 (Bethesda)">
        <title>Whole-genome sequence and methylome profiling of the almond [Prunus dulcis (Mill.) D.A. Webb] cultivar 'Nonpareil'.</title>
        <authorList>
            <person name="D'Amico-Willman K.M."/>
            <person name="Ouma W.Z."/>
            <person name="Meulia T."/>
            <person name="Sideli G.M."/>
            <person name="Gradziel T.M."/>
            <person name="Fresnedo-Ramirez J."/>
        </authorList>
    </citation>
    <scope>NUCLEOTIDE SEQUENCE [LARGE SCALE GENOMIC DNA]</scope>
    <source>
        <strain evidence="8">Clone GOH B32 T37-40</strain>
    </source>
</reference>
<dbReference type="EMBL" id="JAJFAZ020000008">
    <property type="protein sequence ID" value="KAI5312933.1"/>
    <property type="molecule type" value="Genomic_DNA"/>
</dbReference>
<keyword evidence="2 4" id="KW-0863">Zinc-finger</keyword>
<keyword evidence="6" id="KW-1133">Transmembrane helix</keyword>
<evidence type="ECO:0000256" key="4">
    <source>
        <dbReference type="PROSITE-ProRule" id="PRU01343"/>
    </source>
</evidence>
<evidence type="ECO:0000259" key="7">
    <source>
        <dbReference type="PROSITE" id="PS51999"/>
    </source>
</evidence>
<feature type="domain" description="GRF-type" evidence="7">
    <location>
        <begin position="42"/>
        <end position="81"/>
    </location>
</feature>
<evidence type="ECO:0000313" key="8">
    <source>
        <dbReference type="EMBL" id="KAI5312933.1"/>
    </source>
</evidence>
<comment type="caution">
    <text evidence="8">The sequence shown here is derived from an EMBL/GenBank/DDBJ whole genome shotgun (WGS) entry which is preliminary data.</text>
</comment>
<dbReference type="PANTHER" id="PTHR33248">
    <property type="entry name" value="ZINC ION-BINDING PROTEIN"/>
    <property type="match status" value="1"/>
</dbReference>
<keyword evidence="1" id="KW-0479">Metal-binding</keyword>
<evidence type="ECO:0000256" key="1">
    <source>
        <dbReference type="ARBA" id="ARBA00022723"/>
    </source>
</evidence>
<evidence type="ECO:0000256" key="2">
    <source>
        <dbReference type="ARBA" id="ARBA00022771"/>
    </source>
</evidence>
<organism evidence="8 9">
    <name type="scientific">Prunus dulcis</name>
    <name type="common">Almond</name>
    <name type="synonym">Amygdalus dulcis</name>
    <dbReference type="NCBI Taxonomy" id="3755"/>
    <lineage>
        <taxon>Eukaryota</taxon>
        <taxon>Viridiplantae</taxon>
        <taxon>Streptophyta</taxon>
        <taxon>Embryophyta</taxon>
        <taxon>Tracheophyta</taxon>
        <taxon>Spermatophyta</taxon>
        <taxon>Magnoliopsida</taxon>
        <taxon>eudicotyledons</taxon>
        <taxon>Gunneridae</taxon>
        <taxon>Pentapetalae</taxon>
        <taxon>rosids</taxon>
        <taxon>fabids</taxon>
        <taxon>Rosales</taxon>
        <taxon>Rosaceae</taxon>
        <taxon>Amygdaloideae</taxon>
        <taxon>Amygdaleae</taxon>
        <taxon>Prunus</taxon>
    </lineage>
</organism>
<dbReference type="InterPro" id="IPR010666">
    <property type="entry name" value="Znf_GRF"/>
</dbReference>
<dbReference type="Proteomes" id="UP001054821">
    <property type="component" value="Chromosome 8"/>
</dbReference>
<keyword evidence="3" id="KW-0862">Zinc</keyword>
<protein>
    <recommendedName>
        <fullName evidence="7">GRF-type domain-containing protein</fullName>
    </recommendedName>
</protein>